<dbReference type="SMART" id="SM01178">
    <property type="entry name" value="DUF4217"/>
    <property type="match status" value="1"/>
</dbReference>
<name>A0A4D9D889_9STRA</name>
<dbReference type="SMART" id="SM00487">
    <property type="entry name" value="DEXDc"/>
    <property type="match status" value="1"/>
</dbReference>
<gene>
    <name evidence="10" type="ORF">NSK_001159</name>
</gene>
<evidence type="ECO:0000313" key="10">
    <source>
        <dbReference type="EMBL" id="TFJ87812.1"/>
    </source>
</evidence>
<feature type="compositionally biased region" description="Polar residues" evidence="7">
    <location>
        <begin position="178"/>
        <end position="188"/>
    </location>
</feature>
<feature type="region of interest" description="Disordered" evidence="7">
    <location>
        <begin position="97"/>
        <end position="255"/>
    </location>
</feature>
<dbReference type="InterPro" id="IPR001650">
    <property type="entry name" value="Helicase_C-like"/>
</dbReference>
<feature type="region of interest" description="Disordered" evidence="7">
    <location>
        <begin position="1"/>
        <end position="21"/>
    </location>
</feature>
<feature type="compositionally biased region" description="Polar residues" evidence="7">
    <location>
        <begin position="114"/>
        <end position="123"/>
    </location>
</feature>
<dbReference type="InterPro" id="IPR014001">
    <property type="entry name" value="Helicase_ATP-bd"/>
</dbReference>
<comment type="function">
    <text evidence="6">RNA helicase.</text>
</comment>
<feature type="compositionally biased region" description="Basic and acidic residues" evidence="7">
    <location>
        <begin position="577"/>
        <end position="589"/>
    </location>
</feature>
<feature type="compositionally biased region" description="Basic and acidic residues" evidence="7">
    <location>
        <begin position="99"/>
        <end position="108"/>
    </location>
</feature>
<dbReference type="PANTHER" id="PTHR24031">
    <property type="entry name" value="RNA HELICASE"/>
    <property type="match status" value="1"/>
</dbReference>
<dbReference type="EMBL" id="SDOX01000005">
    <property type="protein sequence ID" value="TFJ87812.1"/>
    <property type="molecule type" value="Genomic_DNA"/>
</dbReference>
<feature type="compositionally biased region" description="Basic and acidic residues" evidence="7">
    <location>
        <begin position="124"/>
        <end position="135"/>
    </location>
</feature>
<feature type="compositionally biased region" description="Low complexity" evidence="7">
    <location>
        <begin position="555"/>
        <end position="564"/>
    </location>
</feature>
<dbReference type="Pfam" id="PF00271">
    <property type="entry name" value="Helicase_C"/>
    <property type="match status" value="1"/>
</dbReference>
<protein>
    <recommendedName>
        <fullName evidence="6">ATP-dependent RNA helicase</fullName>
        <ecNumber evidence="6">3.6.4.13</ecNumber>
    </recommendedName>
</protein>
<dbReference type="Proteomes" id="UP000355283">
    <property type="component" value="Unassembled WGS sequence"/>
</dbReference>
<feature type="region of interest" description="Disordered" evidence="7">
    <location>
        <begin position="33"/>
        <end position="79"/>
    </location>
</feature>
<dbReference type="InterPro" id="IPR025313">
    <property type="entry name" value="SPB4-like_CTE"/>
</dbReference>
<dbReference type="PROSITE" id="PS51194">
    <property type="entry name" value="HELICASE_CTER"/>
    <property type="match status" value="1"/>
</dbReference>
<dbReference type="SMART" id="SM00490">
    <property type="entry name" value="HELICc"/>
    <property type="match status" value="1"/>
</dbReference>
<dbReference type="InterPro" id="IPR027417">
    <property type="entry name" value="P-loop_NTPase"/>
</dbReference>
<keyword evidence="11" id="KW-1185">Reference proteome</keyword>
<dbReference type="AlphaFoldDB" id="A0A4D9D889"/>
<dbReference type="OrthoDB" id="422663at2759"/>
<sequence>MELNIVEKPKLNATRSQNGEKPLRFVKRHRFKAKRERQGDTKVGLGSLRIKEAPLVGPEPTPSGQKPRSVKINKPQDLSSTALILGKKRKLSVDLLSEQQEHEVDGPLKRRTISHSTHPTSRTDVPEVEGHEGKGMKSRLTDSTSTPVGPGRAPSSDSRVRVSENEEGKRTAHCRLGSASTTSMSRPSKPSKDEDNKAAPTKTRPPTKASTSRETTDPSSRESSTAIDLGPGGSKRGSPFTPLCTGYSRKNPAPASAARLDEFHIKPSELDMVTAAAPTGRDKESATASTSDPASARKRKISKHIFTATPFSGLGLHEHLIRVLEAPREHHGLGLRVATRVQSAALPALLQSARPNALICSETGSGKTLAYLLPILQHLQALQPRPSRAEGTRAIIVAPTRELSHQIYDVLSLLVRAFIWIVPGLVSGGEKRKSEKARLRKGVTVLVGTPGRLLDHLQNSQAFRHEATEWLVLDEVDRLLDLGFEAQVREIVEKLRTSREGGSSGQEEARARVQVLAASATLTAALDKFGCELLGQHVRIDAKTGTVVDVDVAATPGEGQMGATDGEGGGQDGRPIGGKDDTVEGRKGENSPADATPHATSTELSDHFTTPVQLIQQYMVVTCKLRLPALISFLRVHARTHKTVVFCSTCDSVDFHYALFETRLEGNEIGADKSGKSSHTLSSEDAAEQPLLGSDMPVYRLHGNIPQAARLLAFKTFRQAPRGVLFCTDVAARGLDLPAIDWIVQYDPPTETAEYVHRVGRTARRGRQGHSILFLLPSEQGYLNVLKNRGITLTPLSLQQTLFEATPARFKGRFRAPEEVFCLDIQQQLERAVATTKEEGGTNERKGNASSPLLALGRKAFGSFVRAYATHPADLKPIFAVRALHLGHVAKSFALKEPPTSLKVGKEVIKISSQRQSASEHDQNGKSKRGGDDLRDTDSETVRRMVTKNTQKAFQSPRKQSTGSKRRSRTAFSSVSEFSAG</sequence>
<feature type="compositionally biased region" description="Polar residues" evidence="7">
    <location>
        <begin position="970"/>
        <end position="981"/>
    </location>
</feature>
<evidence type="ECO:0000256" key="1">
    <source>
        <dbReference type="ARBA" id="ARBA00022741"/>
    </source>
</evidence>
<evidence type="ECO:0000256" key="6">
    <source>
        <dbReference type="RuleBase" id="RU365068"/>
    </source>
</evidence>
<accession>A0A4D9D889</accession>
<comment type="caution">
    <text evidence="10">The sequence shown here is derived from an EMBL/GenBank/DDBJ whole genome shotgun (WGS) entry which is preliminary data.</text>
</comment>
<proteinExistence type="inferred from homology"/>
<comment type="similarity">
    <text evidence="6">Belongs to the DEAD box helicase family.</text>
</comment>
<evidence type="ECO:0000256" key="7">
    <source>
        <dbReference type="SAM" id="MobiDB-lite"/>
    </source>
</evidence>
<feature type="compositionally biased region" description="Gly residues" evidence="7">
    <location>
        <begin position="565"/>
        <end position="576"/>
    </location>
</feature>
<reference evidence="10 11" key="1">
    <citation type="submission" date="2019-01" db="EMBL/GenBank/DDBJ databases">
        <title>Nuclear Genome Assembly of the Microalgal Biofuel strain Nannochloropsis salina CCMP1776.</title>
        <authorList>
            <person name="Hovde B."/>
        </authorList>
    </citation>
    <scope>NUCLEOTIDE SEQUENCE [LARGE SCALE GENOMIC DNA]</scope>
    <source>
        <strain evidence="10 11">CCMP1776</strain>
    </source>
</reference>
<dbReference type="InterPro" id="IPR011545">
    <property type="entry name" value="DEAD/DEAH_box_helicase_dom"/>
</dbReference>
<dbReference type="Pfam" id="PF13959">
    <property type="entry name" value="CTE_SPB4"/>
    <property type="match status" value="1"/>
</dbReference>
<evidence type="ECO:0000259" key="9">
    <source>
        <dbReference type="PROSITE" id="PS51194"/>
    </source>
</evidence>
<feature type="compositionally biased region" description="Basic and acidic residues" evidence="7">
    <location>
        <begin position="158"/>
        <end position="170"/>
    </location>
</feature>
<dbReference type="CDD" id="cd18787">
    <property type="entry name" value="SF2_C_DEAD"/>
    <property type="match status" value="1"/>
</dbReference>
<organism evidence="10 11">
    <name type="scientific">Nannochloropsis salina CCMP1776</name>
    <dbReference type="NCBI Taxonomy" id="1027361"/>
    <lineage>
        <taxon>Eukaryota</taxon>
        <taxon>Sar</taxon>
        <taxon>Stramenopiles</taxon>
        <taxon>Ochrophyta</taxon>
        <taxon>Eustigmatophyceae</taxon>
        <taxon>Eustigmatales</taxon>
        <taxon>Monodopsidaceae</taxon>
        <taxon>Microchloropsis</taxon>
        <taxon>Microchloropsis salina</taxon>
    </lineage>
</organism>
<dbReference type="GO" id="GO:0003724">
    <property type="term" value="F:RNA helicase activity"/>
    <property type="evidence" value="ECO:0007669"/>
    <property type="project" value="UniProtKB-EC"/>
</dbReference>
<dbReference type="GO" id="GO:0005524">
    <property type="term" value="F:ATP binding"/>
    <property type="evidence" value="ECO:0007669"/>
    <property type="project" value="UniProtKB-UniRule"/>
</dbReference>
<dbReference type="GO" id="GO:0016787">
    <property type="term" value="F:hydrolase activity"/>
    <property type="evidence" value="ECO:0007669"/>
    <property type="project" value="UniProtKB-KW"/>
</dbReference>
<feature type="compositionally biased region" description="Polar residues" evidence="7">
    <location>
        <begin position="947"/>
        <end position="963"/>
    </location>
</feature>
<evidence type="ECO:0000256" key="3">
    <source>
        <dbReference type="ARBA" id="ARBA00022806"/>
    </source>
</evidence>
<feature type="region of interest" description="Disordered" evidence="7">
    <location>
        <begin position="911"/>
        <end position="981"/>
    </location>
</feature>
<feature type="compositionally biased region" description="Basic and acidic residues" evidence="7">
    <location>
        <begin position="918"/>
        <end position="943"/>
    </location>
</feature>
<feature type="domain" description="Helicase ATP-binding" evidence="8">
    <location>
        <begin position="348"/>
        <end position="540"/>
    </location>
</feature>
<dbReference type="PROSITE" id="PS51192">
    <property type="entry name" value="HELICASE_ATP_BIND_1"/>
    <property type="match status" value="1"/>
</dbReference>
<dbReference type="EC" id="3.6.4.13" evidence="6"/>
<evidence type="ECO:0000256" key="4">
    <source>
        <dbReference type="ARBA" id="ARBA00022840"/>
    </source>
</evidence>
<dbReference type="Pfam" id="PF00270">
    <property type="entry name" value="DEAD"/>
    <property type="match status" value="1"/>
</dbReference>
<feature type="region of interest" description="Disordered" evidence="7">
    <location>
        <begin position="277"/>
        <end position="298"/>
    </location>
</feature>
<keyword evidence="2 6" id="KW-0378">Hydrolase</keyword>
<comment type="catalytic activity">
    <reaction evidence="6">
        <text>ATP + H2O = ADP + phosphate + H(+)</text>
        <dbReference type="Rhea" id="RHEA:13065"/>
        <dbReference type="ChEBI" id="CHEBI:15377"/>
        <dbReference type="ChEBI" id="CHEBI:15378"/>
        <dbReference type="ChEBI" id="CHEBI:30616"/>
        <dbReference type="ChEBI" id="CHEBI:43474"/>
        <dbReference type="ChEBI" id="CHEBI:456216"/>
        <dbReference type="EC" id="3.6.4.13"/>
    </reaction>
</comment>
<keyword evidence="3 6" id="KW-0347">Helicase</keyword>
<feature type="region of interest" description="Disordered" evidence="7">
    <location>
        <begin position="555"/>
        <end position="602"/>
    </location>
</feature>
<evidence type="ECO:0000256" key="2">
    <source>
        <dbReference type="ARBA" id="ARBA00022801"/>
    </source>
</evidence>
<feature type="domain" description="Helicase C-terminal" evidence="9">
    <location>
        <begin position="626"/>
        <end position="802"/>
    </location>
</feature>
<dbReference type="GO" id="GO:0003723">
    <property type="term" value="F:RNA binding"/>
    <property type="evidence" value="ECO:0007669"/>
    <property type="project" value="UniProtKB-UniRule"/>
</dbReference>
<evidence type="ECO:0000256" key="5">
    <source>
        <dbReference type="ARBA" id="ARBA00022884"/>
    </source>
</evidence>
<evidence type="ECO:0000259" key="8">
    <source>
        <dbReference type="PROSITE" id="PS51192"/>
    </source>
</evidence>
<keyword evidence="4 6" id="KW-0067">ATP-binding</keyword>
<keyword evidence="5 6" id="KW-0694">RNA-binding</keyword>
<feature type="compositionally biased region" description="Basic and acidic residues" evidence="7">
    <location>
        <begin position="1"/>
        <end position="10"/>
    </location>
</feature>
<evidence type="ECO:0000313" key="11">
    <source>
        <dbReference type="Proteomes" id="UP000355283"/>
    </source>
</evidence>
<dbReference type="SUPFAM" id="SSF52540">
    <property type="entry name" value="P-loop containing nucleoside triphosphate hydrolases"/>
    <property type="match status" value="1"/>
</dbReference>
<dbReference type="Gene3D" id="3.40.50.300">
    <property type="entry name" value="P-loop containing nucleotide triphosphate hydrolases"/>
    <property type="match status" value="2"/>
</dbReference>
<comment type="domain">
    <text evidence="6">The Q motif is unique to and characteristic of the DEAD box family of RNA helicases and controls ATP binding and hydrolysis.</text>
</comment>
<keyword evidence="1 6" id="KW-0547">Nucleotide-binding</keyword>